<feature type="domain" description="Amidohydrolase-related" evidence="3">
    <location>
        <begin position="90"/>
        <end position="459"/>
    </location>
</feature>
<dbReference type="InterPro" id="IPR011059">
    <property type="entry name" value="Metal-dep_hydrolase_composite"/>
</dbReference>
<dbReference type="GO" id="GO:0016810">
    <property type="term" value="F:hydrolase activity, acting on carbon-nitrogen (but not peptide) bonds"/>
    <property type="evidence" value="ECO:0007669"/>
    <property type="project" value="InterPro"/>
</dbReference>
<reference evidence="4 5" key="1">
    <citation type="submission" date="2019-03" db="EMBL/GenBank/DDBJ databases">
        <title>Paraburkholderia sp. 7MH5, isolated from subtropical forest soil.</title>
        <authorList>
            <person name="Gao Z.-H."/>
            <person name="Qiu L.-H."/>
        </authorList>
    </citation>
    <scope>NUCLEOTIDE SEQUENCE [LARGE SCALE GENOMIC DNA]</scope>
    <source>
        <strain evidence="4 5">7MH5</strain>
    </source>
</reference>
<evidence type="ECO:0000256" key="2">
    <source>
        <dbReference type="ARBA" id="ARBA00022801"/>
    </source>
</evidence>
<keyword evidence="2" id="KW-0378">Hydrolase</keyword>
<dbReference type="SUPFAM" id="SSF51338">
    <property type="entry name" value="Composite domain of metallo-dependent hydrolases"/>
    <property type="match status" value="1"/>
</dbReference>
<comment type="similarity">
    <text evidence="1">Belongs to the metallo-dependent hydrolases superfamily. ATZ/TRZ family.</text>
</comment>
<organism evidence="4 5">
    <name type="scientific">Paraburkholderia pallida</name>
    <dbReference type="NCBI Taxonomy" id="2547399"/>
    <lineage>
        <taxon>Bacteria</taxon>
        <taxon>Pseudomonadati</taxon>
        <taxon>Pseudomonadota</taxon>
        <taxon>Betaproteobacteria</taxon>
        <taxon>Burkholderiales</taxon>
        <taxon>Burkholderiaceae</taxon>
        <taxon>Paraburkholderia</taxon>
    </lineage>
</organism>
<gene>
    <name evidence="4" type="ORF">E1956_35965</name>
</gene>
<dbReference type="KEGG" id="ppai:E1956_35965"/>
<sequence length="505" mass="55377">MASTVATTRGRCHAWLRSRGGAPRRSSDDGRETMKKVLIKNGYVVTVNREREIFERGAVAVTGKHISGVYAHEDTPTDGFDEIIDASGCLVIPGLINLHQHTWYSMFKGIADGLLLEDWITDIVFPIVANLSDEAMRLGSYQCGLEMLATGTTTSFNHSVTVTDSNTVRAIVEPQAEIGIRQFFGKELRCRNDRFVEHPLSLDESLAAAEEEILYWDGKHDGLVRMGLVIEANAHWTSSGMSTEELIVRGTELARKLGVKISSHIAAGTFSTEQGFLKHLRETGRTDVRYLMQLGVLDQQWMLIHGIHCTELDLEQMAHVGAGLVYTPTSEAIRGGGIAPAANALRAGVPTALGTDGAMVDYTNDMLEQVKACVLFQHQRHLDPTRMSFERSLEMATINGAQVLGVADQLGSLEAGKLADIAVFDMRKPHVGSLQRPLSAFIGAGKGTDAKYVMVNGEIAWREGAFTRCTDSRGILDSVERLAPEIVRKAGLSSRLDPQWKRLAY</sequence>
<evidence type="ECO:0000313" key="5">
    <source>
        <dbReference type="Proteomes" id="UP000295727"/>
    </source>
</evidence>
<dbReference type="InterPro" id="IPR050287">
    <property type="entry name" value="MTA/SAH_deaminase"/>
</dbReference>
<dbReference type="PANTHER" id="PTHR43794:SF11">
    <property type="entry name" value="AMIDOHYDROLASE-RELATED DOMAIN-CONTAINING PROTEIN"/>
    <property type="match status" value="1"/>
</dbReference>
<dbReference type="OrthoDB" id="9807210at2"/>
<evidence type="ECO:0000259" key="3">
    <source>
        <dbReference type="Pfam" id="PF01979"/>
    </source>
</evidence>
<dbReference type="SUPFAM" id="SSF51556">
    <property type="entry name" value="Metallo-dependent hydrolases"/>
    <property type="match status" value="1"/>
</dbReference>
<dbReference type="AlphaFoldDB" id="A0A4P7D7K2"/>
<protein>
    <recommendedName>
        <fullName evidence="3">Amidohydrolase-related domain-containing protein</fullName>
    </recommendedName>
</protein>
<dbReference type="EMBL" id="CP038151">
    <property type="protein sequence ID" value="QBR02622.1"/>
    <property type="molecule type" value="Genomic_DNA"/>
</dbReference>
<dbReference type="Gene3D" id="3.20.20.140">
    <property type="entry name" value="Metal-dependent hydrolases"/>
    <property type="match status" value="1"/>
</dbReference>
<accession>A0A4P7D7K2</accession>
<evidence type="ECO:0000313" key="4">
    <source>
        <dbReference type="EMBL" id="QBR02622.1"/>
    </source>
</evidence>
<dbReference type="PANTHER" id="PTHR43794">
    <property type="entry name" value="AMINOHYDROLASE SSNA-RELATED"/>
    <property type="match status" value="1"/>
</dbReference>
<name>A0A4P7D7K2_9BURK</name>
<proteinExistence type="inferred from homology"/>
<dbReference type="Pfam" id="PF01979">
    <property type="entry name" value="Amidohydro_1"/>
    <property type="match status" value="1"/>
</dbReference>
<dbReference type="InterPro" id="IPR006680">
    <property type="entry name" value="Amidohydro-rel"/>
</dbReference>
<keyword evidence="5" id="KW-1185">Reference proteome</keyword>
<dbReference type="Gene3D" id="2.30.40.10">
    <property type="entry name" value="Urease, subunit C, domain 1"/>
    <property type="match status" value="1"/>
</dbReference>
<dbReference type="Proteomes" id="UP000295727">
    <property type="component" value="Chromosome 4"/>
</dbReference>
<dbReference type="InterPro" id="IPR032466">
    <property type="entry name" value="Metal_Hydrolase"/>
</dbReference>
<evidence type="ECO:0000256" key="1">
    <source>
        <dbReference type="ARBA" id="ARBA00006745"/>
    </source>
</evidence>